<protein>
    <submittedName>
        <fullName evidence="8">Folate transporter 1, putative</fullName>
    </submittedName>
</protein>
<evidence type="ECO:0000256" key="4">
    <source>
        <dbReference type="ARBA" id="ARBA00022692"/>
    </source>
</evidence>
<evidence type="ECO:0000256" key="6">
    <source>
        <dbReference type="ARBA" id="ARBA00023136"/>
    </source>
</evidence>
<dbReference type="OMA" id="MTGRLKW"/>
<organism evidence="8 9">
    <name type="scientific">Plasmodium gallinaceum</name>
    <dbReference type="NCBI Taxonomy" id="5849"/>
    <lineage>
        <taxon>Eukaryota</taxon>
        <taxon>Sar</taxon>
        <taxon>Alveolata</taxon>
        <taxon>Apicomplexa</taxon>
        <taxon>Aconoidasida</taxon>
        <taxon>Haemosporida</taxon>
        <taxon>Plasmodiidae</taxon>
        <taxon>Plasmodium</taxon>
        <taxon>Plasmodium (Haemamoeba)</taxon>
    </lineage>
</organism>
<dbReference type="CDD" id="cd17484">
    <property type="entry name" value="MFS_FBT"/>
    <property type="match status" value="1"/>
</dbReference>
<accession>A0A1J1GM47</accession>
<feature type="transmembrane region" description="Helical" evidence="7">
    <location>
        <begin position="90"/>
        <end position="110"/>
    </location>
</feature>
<feature type="transmembrane region" description="Helical" evidence="7">
    <location>
        <begin position="147"/>
        <end position="166"/>
    </location>
</feature>
<feature type="transmembrane region" description="Helical" evidence="7">
    <location>
        <begin position="187"/>
        <end position="211"/>
    </location>
</feature>
<feature type="transmembrane region" description="Helical" evidence="7">
    <location>
        <begin position="358"/>
        <end position="383"/>
    </location>
</feature>
<feature type="transmembrane region" description="Helical" evidence="7">
    <location>
        <begin position="327"/>
        <end position="346"/>
    </location>
</feature>
<feature type="transmembrane region" description="Helical" evidence="7">
    <location>
        <begin position="395"/>
        <end position="421"/>
    </location>
</feature>
<dbReference type="OrthoDB" id="754047at2759"/>
<dbReference type="GO" id="GO:0016020">
    <property type="term" value="C:membrane"/>
    <property type="evidence" value="ECO:0007669"/>
    <property type="project" value="UniProtKB-SubCell"/>
</dbReference>
<feature type="transmembrane region" description="Helical" evidence="7">
    <location>
        <begin position="265"/>
        <end position="286"/>
    </location>
</feature>
<dbReference type="Gene3D" id="1.20.1250.20">
    <property type="entry name" value="MFS general substrate transporter like domains"/>
    <property type="match status" value="1"/>
</dbReference>
<evidence type="ECO:0000256" key="5">
    <source>
        <dbReference type="ARBA" id="ARBA00022989"/>
    </source>
</evidence>
<comment type="subcellular location">
    <subcellularLocation>
        <location evidence="1">Membrane</location>
        <topology evidence="1">Multi-pass membrane protein</topology>
    </subcellularLocation>
</comment>
<comment type="caution">
    <text evidence="8">The sequence shown here is derived from an EMBL/GenBank/DDBJ whole genome shotgun (WGS) entry which is preliminary data.</text>
</comment>
<evidence type="ECO:0000313" key="8">
    <source>
        <dbReference type="EMBL" id="CRG93512.1"/>
    </source>
</evidence>
<feature type="transmembrane region" description="Helical" evidence="7">
    <location>
        <begin position="433"/>
        <end position="452"/>
    </location>
</feature>
<keyword evidence="4 7" id="KW-0812">Transmembrane</keyword>
<dbReference type="VEuPathDB" id="PlasmoDB:PGAL8A_00121900"/>
<name>A0A1J1GM47_PLAGA</name>
<evidence type="ECO:0000256" key="2">
    <source>
        <dbReference type="ARBA" id="ARBA00007015"/>
    </source>
</evidence>
<dbReference type="RefSeq" id="XP_028526334.1">
    <property type="nucleotide sequence ID" value="XM_028674732.1"/>
</dbReference>
<feature type="transmembrane region" description="Helical" evidence="7">
    <location>
        <begin position="217"/>
        <end position="236"/>
    </location>
</feature>
<dbReference type="EMBL" id="CVMV01000016">
    <property type="protein sequence ID" value="CRG93512.1"/>
    <property type="molecule type" value="Genomic_DNA"/>
</dbReference>
<evidence type="ECO:0000256" key="7">
    <source>
        <dbReference type="SAM" id="Phobius"/>
    </source>
</evidence>
<keyword evidence="6 7" id="KW-0472">Membrane</keyword>
<feature type="transmembrane region" description="Helical" evidence="7">
    <location>
        <begin position="122"/>
        <end position="141"/>
    </location>
</feature>
<keyword evidence="3" id="KW-0813">Transport</keyword>
<evidence type="ECO:0000256" key="3">
    <source>
        <dbReference type="ARBA" id="ARBA00022448"/>
    </source>
</evidence>
<evidence type="ECO:0000313" key="9">
    <source>
        <dbReference type="Proteomes" id="UP000220797"/>
    </source>
</evidence>
<feature type="transmembrane region" description="Helical" evidence="7">
    <location>
        <begin position="59"/>
        <end position="78"/>
    </location>
</feature>
<keyword evidence="9" id="KW-1185">Reference proteome</keyword>
<proteinExistence type="inferred from homology"/>
<dbReference type="Pfam" id="PF03092">
    <property type="entry name" value="BT1"/>
    <property type="match status" value="1"/>
</dbReference>
<dbReference type="Proteomes" id="UP000220797">
    <property type="component" value="Unassembled WGS sequence"/>
</dbReference>
<evidence type="ECO:0000256" key="1">
    <source>
        <dbReference type="ARBA" id="ARBA00004141"/>
    </source>
</evidence>
<feature type="transmembrane region" description="Helical" evidence="7">
    <location>
        <begin position="301"/>
        <end position="320"/>
    </location>
</feature>
<reference evidence="8" key="1">
    <citation type="submission" date="2015-04" db="EMBL/GenBank/DDBJ databases">
        <authorList>
            <consortium name="Pathogen Informatics"/>
        </authorList>
    </citation>
    <scope>NUCLEOTIDE SEQUENCE [LARGE SCALE GENOMIC DNA]</scope>
    <source>
        <strain evidence="8">8A</strain>
    </source>
</reference>
<dbReference type="PANTHER" id="PTHR31585:SF0">
    <property type="entry name" value="FOLATE-BIOPTERIN TRANSPORTER 1, CHLOROPLASTIC"/>
    <property type="match status" value="1"/>
</dbReference>
<dbReference type="SUPFAM" id="SSF103473">
    <property type="entry name" value="MFS general substrate transporter"/>
    <property type="match status" value="1"/>
</dbReference>
<keyword evidence="5 7" id="KW-1133">Transmembrane helix</keyword>
<dbReference type="PANTHER" id="PTHR31585">
    <property type="entry name" value="FOLATE-BIOPTERIN TRANSPORTER 1, CHLOROPLASTIC"/>
    <property type="match status" value="1"/>
</dbReference>
<dbReference type="AlphaFoldDB" id="A0A1J1GM47"/>
<gene>
    <name evidence="8" type="ORF">PGAL8A_00121900</name>
</gene>
<dbReference type="GeneID" id="39729744"/>
<dbReference type="InterPro" id="IPR039309">
    <property type="entry name" value="BT1"/>
</dbReference>
<sequence>MEQQDNDFLKKKDSYETCSTGTIASYSSYNENSHLIEKKIIDQDYVNVDSIFNKMSSSLIAMLQGVEVLCNFSILFLFKDNYKLDPASLSVVMSLIKIPWSVKLIWAILSDSYPIFGYRRKYYLLLGSLSCIISLITLGLINHTNIILTICLLIIFFFGSSLCNVIGEAQVVESSRKGSISNSAKNISAFFAFRKLSFALMSYLSGFLLSIMNKQHIFLVGSFLPICVFVSAFFILEKKNCKKTCVKEQMKCIYDILKIPYIKNFIIYIFIMMSTPSCGSTLFFFMTNELKFGVQLLGKMAMFQSVASLIAILFYMLFFSKVDIGKLLFYSTIIITPFCLLPLVVVNKLNNYLYIPDSVFIITDTILIEFIGEFQTIPLLVLCSRVTPEGLESTIYSLLLSANNLALIISSFFSSLLTYVLGITSTNFKNLSLMIIICCLTNLIPLFFMYILPNFNNKDLHKYKDPCENISYEITDYVSSKSSEQNEKKNTSEEIQIN</sequence>
<dbReference type="InterPro" id="IPR036259">
    <property type="entry name" value="MFS_trans_sf"/>
</dbReference>
<comment type="similarity">
    <text evidence="2">Belongs to the major facilitator superfamily. Folate-biopterin transporter (TC 2.A.71) family.</text>
</comment>